<reference evidence="2 3" key="1">
    <citation type="submission" date="2019-03" db="EMBL/GenBank/DDBJ databases">
        <title>First draft genome of Liparis tanakae, snailfish: a comprehensive survey of snailfish specific genes.</title>
        <authorList>
            <person name="Kim W."/>
            <person name="Song I."/>
            <person name="Jeong J.-H."/>
            <person name="Kim D."/>
            <person name="Kim S."/>
            <person name="Ryu S."/>
            <person name="Song J.Y."/>
            <person name="Lee S.K."/>
        </authorList>
    </citation>
    <scope>NUCLEOTIDE SEQUENCE [LARGE SCALE GENOMIC DNA]</scope>
    <source>
        <tissue evidence="2">Muscle</tissue>
    </source>
</reference>
<evidence type="ECO:0000313" key="3">
    <source>
        <dbReference type="Proteomes" id="UP000314294"/>
    </source>
</evidence>
<evidence type="ECO:0000313" key="2">
    <source>
        <dbReference type="EMBL" id="TNN46964.1"/>
    </source>
</evidence>
<organism evidence="2 3">
    <name type="scientific">Liparis tanakae</name>
    <name type="common">Tanaka's snailfish</name>
    <dbReference type="NCBI Taxonomy" id="230148"/>
    <lineage>
        <taxon>Eukaryota</taxon>
        <taxon>Metazoa</taxon>
        <taxon>Chordata</taxon>
        <taxon>Craniata</taxon>
        <taxon>Vertebrata</taxon>
        <taxon>Euteleostomi</taxon>
        <taxon>Actinopterygii</taxon>
        <taxon>Neopterygii</taxon>
        <taxon>Teleostei</taxon>
        <taxon>Neoteleostei</taxon>
        <taxon>Acanthomorphata</taxon>
        <taxon>Eupercaria</taxon>
        <taxon>Perciformes</taxon>
        <taxon>Cottioidei</taxon>
        <taxon>Cottales</taxon>
        <taxon>Liparidae</taxon>
        <taxon>Liparis</taxon>
    </lineage>
</organism>
<feature type="region of interest" description="Disordered" evidence="1">
    <location>
        <begin position="68"/>
        <end position="89"/>
    </location>
</feature>
<proteinExistence type="predicted"/>
<feature type="region of interest" description="Disordered" evidence="1">
    <location>
        <begin position="152"/>
        <end position="171"/>
    </location>
</feature>
<protein>
    <submittedName>
        <fullName evidence="2">Uncharacterized protein</fullName>
    </submittedName>
</protein>
<accession>A0A4Z2G295</accession>
<evidence type="ECO:0000256" key="1">
    <source>
        <dbReference type="SAM" id="MobiDB-lite"/>
    </source>
</evidence>
<keyword evidence="3" id="KW-1185">Reference proteome</keyword>
<feature type="region of interest" description="Disordered" evidence="1">
    <location>
        <begin position="205"/>
        <end position="249"/>
    </location>
</feature>
<name>A0A4Z2G295_9TELE</name>
<gene>
    <name evidence="2" type="ORF">EYF80_042845</name>
</gene>
<comment type="caution">
    <text evidence="2">The sequence shown here is derived from an EMBL/GenBank/DDBJ whole genome shotgun (WGS) entry which is preliminary data.</text>
</comment>
<dbReference type="EMBL" id="SRLO01000765">
    <property type="protein sequence ID" value="TNN46964.1"/>
    <property type="molecule type" value="Genomic_DNA"/>
</dbReference>
<dbReference type="AlphaFoldDB" id="A0A4Z2G295"/>
<dbReference type="Proteomes" id="UP000314294">
    <property type="component" value="Unassembled WGS sequence"/>
</dbReference>
<sequence length="249" mass="27307">MNHNSQQSDDFLSFKLKAPDDTPLTHLLQSGEAAVQLHGAGESLNAFVVQQVLQGVVVVQRLGQVPGALHPDGVLPQADGGRQKRRKPKCFPDRYESVVNAMKGRTDLVPHRCKLYRGIRLPTERVHTCGVSQTVKDQEGAQRASRTRCLRGRDLSEGLGNPGGSAHSDRIVPDTSLRLQCSTSARARAPSSSMSLFWKLRIVTPQTDSHHRPQTASDHRRRRTTDGVGPQTALHGRRHTDGVTRTSVG</sequence>